<dbReference type="InterPro" id="IPR035906">
    <property type="entry name" value="MetI-like_sf"/>
</dbReference>
<comment type="caution">
    <text evidence="12">The sequence shown here is derived from an EMBL/GenBank/DDBJ whole genome shotgun (WGS) entry which is preliminary data.</text>
</comment>
<feature type="transmembrane region" description="Helical" evidence="9">
    <location>
        <begin position="133"/>
        <end position="157"/>
    </location>
</feature>
<dbReference type="Proteomes" id="UP000196531">
    <property type="component" value="Unassembled WGS sequence"/>
</dbReference>
<feature type="transmembrane region" description="Helical" evidence="9">
    <location>
        <begin position="42"/>
        <end position="67"/>
    </location>
</feature>
<evidence type="ECO:0000256" key="9">
    <source>
        <dbReference type="RuleBase" id="RU363032"/>
    </source>
</evidence>
<keyword evidence="8 9" id="KW-0472">Membrane</keyword>
<keyword evidence="6 9" id="KW-0812">Transmembrane</keyword>
<reference evidence="13" key="1">
    <citation type="journal article" date="2017" name="Proc. Natl. Acad. Sci. U.S.A.">
        <title>Simulation of Deepwater Horizon oil plume reveals substrate specialization within a complex community of hydrocarbon-degraders.</title>
        <authorList>
            <person name="Hu P."/>
            <person name="Dubinsky E.A."/>
            <person name="Probst A.J."/>
            <person name="Wang J."/>
            <person name="Sieber C.M.K."/>
            <person name="Tom L.M."/>
            <person name="Gardinali P."/>
            <person name="Banfield J.F."/>
            <person name="Atlas R.M."/>
            <person name="Andersen G.L."/>
        </authorList>
    </citation>
    <scope>NUCLEOTIDE SEQUENCE [LARGE SCALE GENOMIC DNA]</scope>
</reference>
<feature type="transmembrane region" description="Helical" evidence="9">
    <location>
        <begin position="300"/>
        <end position="321"/>
    </location>
</feature>
<keyword evidence="7 9" id="KW-1133">Transmembrane helix</keyword>
<dbReference type="Pfam" id="PF00528">
    <property type="entry name" value="BPD_transp_1"/>
    <property type="match status" value="1"/>
</dbReference>
<evidence type="ECO:0000256" key="10">
    <source>
        <dbReference type="RuleBase" id="RU363054"/>
    </source>
</evidence>
<dbReference type="InterPro" id="IPR051124">
    <property type="entry name" value="Phosphate_Transport_Permease"/>
</dbReference>
<sequence>MINENESFIEESTKFNNLVDSNCTKSKVFNFSYQLQDKINYYLIKSFACLVILLLIGLVAMLIYSALPAMEEFGLGFAFGDDWNPVEDEFGALPFLFGTLITSFLALMLATPVSVGVALFINEVLSKKLAAVVSLFVEMIAAIPSIVFGLWGVFYLAPFVKETLTPVLKSSLGFLPFFQGASFGIGILTASLILALMIIPTITSICRIVFKTVPTLQKEAALALGSTRFEMIKIALLRPSFSGIMGAIVLGLGRALGETMAVAMVIGNSPSISASLFSPAATMASVIANEYTEADSDLHLSALCYVGFLLFIVTFTINGLARFIVWNQSKKVGG</sequence>
<feature type="transmembrane region" description="Helical" evidence="9">
    <location>
        <begin position="177"/>
        <end position="199"/>
    </location>
</feature>
<evidence type="ECO:0000256" key="3">
    <source>
        <dbReference type="ARBA" id="ARBA00022448"/>
    </source>
</evidence>
<comment type="function">
    <text evidence="10">Part of the binding-protein-dependent transport system for phosphate; probably responsible for the translocation of the substrate across the membrane.</text>
</comment>
<evidence type="ECO:0000313" key="12">
    <source>
        <dbReference type="EMBL" id="OUR95381.1"/>
    </source>
</evidence>
<dbReference type="GO" id="GO:0005886">
    <property type="term" value="C:plasma membrane"/>
    <property type="evidence" value="ECO:0007669"/>
    <property type="project" value="UniProtKB-SubCell"/>
</dbReference>
<gene>
    <name evidence="12" type="ORF">A9Q84_16225</name>
</gene>
<keyword evidence="3 9" id="KW-0813">Transport</keyword>
<comment type="subcellular location">
    <subcellularLocation>
        <location evidence="1 9">Cell membrane</location>
        <topology evidence="1 9">Multi-pass membrane protein</topology>
    </subcellularLocation>
</comment>
<dbReference type="CDD" id="cd06261">
    <property type="entry name" value="TM_PBP2"/>
    <property type="match status" value="1"/>
</dbReference>
<feature type="transmembrane region" description="Helical" evidence="9">
    <location>
        <begin position="236"/>
        <end position="256"/>
    </location>
</feature>
<dbReference type="GO" id="GO:0006817">
    <property type="term" value="P:phosphate ion transport"/>
    <property type="evidence" value="ECO:0007669"/>
    <property type="project" value="UniProtKB-KW"/>
</dbReference>
<keyword evidence="5 10" id="KW-0592">Phosphate transport</keyword>
<proteinExistence type="inferred from homology"/>
<dbReference type="PANTHER" id="PTHR30425">
    <property type="entry name" value="PHOSPHATE TRANSPORT SYSTEM PERMEASE PROTEIN PST"/>
    <property type="match status" value="1"/>
</dbReference>
<dbReference type="EMBL" id="MAAO01000008">
    <property type="protein sequence ID" value="OUR95381.1"/>
    <property type="molecule type" value="Genomic_DNA"/>
</dbReference>
<dbReference type="InterPro" id="IPR000515">
    <property type="entry name" value="MetI-like"/>
</dbReference>
<organism evidence="12 13">
    <name type="scientific">Halobacteriovorax marinus</name>
    <dbReference type="NCBI Taxonomy" id="97084"/>
    <lineage>
        <taxon>Bacteria</taxon>
        <taxon>Pseudomonadati</taxon>
        <taxon>Bdellovibrionota</taxon>
        <taxon>Bacteriovoracia</taxon>
        <taxon>Bacteriovoracales</taxon>
        <taxon>Halobacteriovoraceae</taxon>
        <taxon>Halobacteriovorax</taxon>
    </lineage>
</organism>
<dbReference type="Gene3D" id="1.10.3720.10">
    <property type="entry name" value="MetI-like"/>
    <property type="match status" value="1"/>
</dbReference>
<dbReference type="GO" id="GO:0005315">
    <property type="term" value="F:phosphate transmembrane transporter activity"/>
    <property type="evidence" value="ECO:0007669"/>
    <property type="project" value="InterPro"/>
</dbReference>
<dbReference type="SUPFAM" id="SSF161098">
    <property type="entry name" value="MetI-like"/>
    <property type="match status" value="1"/>
</dbReference>
<evidence type="ECO:0000313" key="13">
    <source>
        <dbReference type="Proteomes" id="UP000196531"/>
    </source>
</evidence>
<keyword evidence="4 10" id="KW-1003">Cell membrane</keyword>
<evidence type="ECO:0000256" key="1">
    <source>
        <dbReference type="ARBA" id="ARBA00004651"/>
    </source>
</evidence>
<dbReference type="NCBIfam" id="TIGR02138">
    <property type="entry name" value="phosphate_pstC"/>
    <property type="match status" value="1"/>
</dbReference>
<evidence type="ECO:0000256" key="7">
    <source>
        <dbReference type="ARBA" id="ARBA00022989"/>
    </source>
</evidence>
<evidence type="ECO:0000256" key="2">
    <source>
        <dbReference type="ARBA" id="ARBA00007069"/>
    </source>
</evidence>
<dbReference type="PROSITE" id="PS50928">
    <property type="entry name" value="ABC_TM1"/>
    <property type="match status" value="1"/>
</dbReference>
<evidence type="ECO:0000256" key="6">
    <source>
        <dbReference type="ARBA" id="ARBA00022692"/>
    </source>
</evidence>
<dbReference type="AlphaFoldDB" id="A0A1Y5F865"/>
<evidence type="ECO:0000256" key="5">
    <source>
        <dbReference type="ARBA" id="ARBA00022592"/>
    </source>
</evidence>
<feature type="transmembrane region" description="Helical" evidence="9">
    <location>
        <begin position="95"/>
        <end position="121"/>
    </location>
</feature>
<accession>A0A1Y5F865</accession>
<comment type="similarity">
    <text evidence="2 10">Belongs to the binding-protein-dependent transport system permease family. CysTW subfamily.</text>
</comment>
<evidence type="ECO:0000256" key="8">
    <source>
        <dbReference type="ARBA" id="ARBA00023136"/>
    </source>
</evidence>
<evidence type="ECO:0000259" key="11">
    <source>
        <dbReference type="PROSITE" id="PS50928"/>
    </source>
</evidence>
<name>A0A1Y5F865_9BACT</name>
<dbReference type="InterPro" id="IPR011864">
    <property type="entry name" value="Phosphate_PstC"/>
</dbReference>
<dbReference type="PANTHER" id="PTHR30425:SF1">
    <property type="entry name" value="PHOSPHATE TRANSPORT SYSTEM PERMEASE PROTEIN PSTC"/>
    <property type="match status" value="1"/>
</dbReference>
<feature type="domain" description="ABC transmembrane type-1" evidence="11">
    <location>
        <begin position="96"/>
        <end position="321"/>
    </location>
</feature>
<evidence type="ECO:0000256" key="4">
    <source>
        <dbReference type="ARBA" id="ARBA00022475"/>
    </source>
</evidence>
<protein>
    <recommendedName>
        <fullName evidence="10">Phosphate transport system permease protein</fullName>
    </recommendedName>
</protein>